<evidence type="ECO:0000313" key="2">
    <source>
        <dbReference type="EMBL" id="RFS83325.1"/>
    </source>
</evidence>
<dbReference type="Proteomes" id="UP000262882">
    <property type="component" value="Unassembled WGS sequence"/>
</dbReference>
<protein>
    <submittedName>
        <fullName evidence="2">Uncharacterized protein</fullName>
    </submittedName>
</protein>
<keyword evidence="3" id="KW-1185">Reference proteome</keyword>
<dbReference type="OrthoDB" id="3473536at2"/>
<dbReference type="RefSeq" id="WP_117401155.1">
    <property type="nucleotide sequence ID" value="NZ_QVNQ01000006.1"/>
</dbReference>
<name>A0A372GD61_9ACTN</name>
<comment type="caution">
    <text evidence="2">The sequence shown here is derived from an EMBL/GenBank/DDBJ whole genome shotgun (WGS) entry which is preliminary data.</text>
</comment>
<feature type="region of interest" description="Disordered" evidence="1">
    <location>
        <begin position="54"/>
        <end position="80"/>
    </location>
</feature>
<sequence>MRLDRFHPWAEQTLTDAKSPAISEVESGVDGLTFGTRIVLANKAQVHVQWVRTAPPSGDASGSDEKIVTGQPPTPVDIPELAPTGPYTTADVERHLVALLNNGGNDELIDVRGYSQDAKLGTTQQPFGVRVLCHSGAVIFGLFRHTLGAGQQRTKESEFRQREAL</sequence>
<dbReference type="AlphaFoldDB" id="A0A372GD61"/>
<organism evidence="2 3">
    <name type="scientific">Actinomadura spongiicola</name>
    <dbReference type="NCBI Taxonomy" id="2303421"/>
    <lineage>
        <taxon>Bacteria</taxon>
        <taxon>Bacillati</taxon>
        <taxon>Actinomycetota</taxon>
        <taxon>Actinomycetes</taxon>
        <taxon>Streptosporangiales</taxon>
        <taxon>Thermomonosporaceae</taxon>
        <taxon>Actinomadura</taxon>
    </lineage>
</organism>
<evidence type="ECO:0000313" key="3">
    <source>
        <dbReference type="Proteomes" id="UP000262882"/>
    </source>
</evidence>
<evidence type="ECO:0000256" key="1">
    <source>
        <dbReference type="SAM" id="MobiDB-lite"/>
    </source>
</evidence>
<accession>A0A372GD61</accession>
<proteinExistence type="predicted"/>
<reference evidence="2 3" key="1">
    <citation type="submission" date="2018-08" db="EMBL/GenBank/DDBJ databases">
        <title>Actinomadura spongicola sp. nov., isolated from marine sponge Leucetta chagosensis.</title>
        <authorList>
            <person name="Li L."/>
            <person name="Lin H.W."/>
        </authorList>
    </citation>
    <scope>NUCLEOTIDE SEQUENCE [LARGE SCALE GENOMIC DNA]</scope>
    <source>
        <strain evidence="2 3">LHW52907</strain>
    </source>
</reference>
<gene>
    <name evidence="2" type="ORF">D0T12_19875</name>
</gene>
<dbReference type="EMBL" id="QVNQ01000006">
    <property type="protein sequence ID" value="RFS83325.1"/>
    <property type="molecule type" value="Genomic_DNA"/>
</dbReference>